<evidence type="ECO:0000256" key="9">
    <source>
        <dbReference type="ARBA" id="ARBA00035207"/>
    </source>
</evidence>
<dbReference type="AlphaFoldDB" id="A0A449BCD6"/>
<evidence type="ECO:0000313" key="14">
    <source>
        <dbReference type="EMBL" id="VEU80095.1"/>
    </source>
</evidence>
<evidence type="ECO:0000256" key="6">
    <source>
        <dbReference type="ARBA" id="ARBA00022980"/>
    </source>
</evidence>
<dbReference type="KEGG" id="aaxa:NCTC10138_00451"/>
<evidence type="ECO:0000313" key="15">
    <source>
        <dbReference type="Proteomes" id="UP000289841"/>
    </source>
</evidence>
<keyword evidence="5 10" id="KW-0694">RNA-binding</keyword>
<dbReference type="SUPFAM" id="SSF54843">
    <property type="entry name" value="Ribosomal protein L22"/>
    <property type="match status" value="1"/>
</dbReference>
<comment type="function">
    <text evidence="8">This protein binds specifically to 23S rRNA; its binding is stimulated by other ribosomal proteins, e.g. L4, L17, and L20. It is important during the early stages of 50S assembly. It makes multiple contacts with different domains of the 23S rRNA in the assembled 50S subunit and ribosome.</text>
</comment>
<dbReference type="RefSeq" id="WP_026390629.1">
    <property type="nucleotide sequence ID" value="NZ_LR215048.1"/>
</dbReference>
<dbReference type="STRING" id="1278311.GCA_000428705_01110"/>
<reference evidence="14 15" key="1">
    <citation type="submission" date="2019-01" db="EMBL/GenBank/DDBJ databases">
        <authorList>
            <consortium name="Pathogen Informatics"/>
        </authorList>
    </citation>
    <scope>NUCLEOTIDE SEQUENCE [LARGE SCALE GENOMIC DNA]</scope>
    <source>
        <strain evidence="14 15">NCTC10138</strain>
    </source>
</reference>
<dbReference type="FunFam" id="3.90.470.10:FF:000001">
    <property type="entry name" value="50S ribosomal protein L22"/>
    <property type="match status" value="1"/>
</dbReference>
<dbReference type="InterPro" id="IPR001063">
    <property type="entry name" value="Ribosomal_uL22"/>
</dbReference>
<organism evidence="14 15">
    <name type="scientific">Haploplasma axanthum</name>
    <name type="common">Acholeplasma axanthum</name>
    <dbReference type="NCBI Taxonomy" id="29552"/>
    <lineage>
        <taxon>Bacteria</taxon>
        <taxon>Bacillati</taxon>
        <taxon>Mycoplasmatota</taxon>
        <taxon>Mollicutes</taxon>
        <taxon>Acholeplasmatales</taxon>
        <taxon>Acholeplasmataceae</taxon>
        <taxon>Haploplasma</taxon>
    </lineage>
</organism>
<keyword evidence="7 10" id="KW-0687">Ribonucleoprotein</keyword>
<dbReference type="PROSITE" id="PS00464">
    <property type="entry name" value="RIBOSOMAL_L22"/>
    <property type="match status" value="1"/>
</dbReference>
<name>A0A449BCD6_HAPAX</name>
<dbReference type="InterPro" id="IPR018260">
    <property type="entry name" value="Ribosomal_uL22_CS"/>
</dbReference>
<evidence type="ECO:0000256" key="1">
    <source>
        <dbReference type="ARBA" id="ARBA00003478"/>
    </source>
</evidence>
<sequence>MEVKAIHRTARIAPRKARLVIDLIRGKNVKEAQAILMFTPRAASPIISKVLKSAVANAEHNNKLNVENLFVKEAYVSEGVTMKRMLPRAQGKGDIIQKRTSHITVIVAEREMGGE</sequence>
<comment type="similarity">
    <text evidence="2 10 11">Belongs to the universal ribosomal protein uL22 family.</text>
</comment>
<dbReference type="InterPro" id="IPR047867">
    <property type="entry name" value="Ribosomal_uL22_bac/org-type"/>
</dbReference>
<dbReference type="HAMAP" id="MF_01331_B">
    <property type="entry name" value="Ribosomal_uL22_B"/>
    <property type="match status" value="1"/>
</dbReference>
<dbReference type="EMBL" id="LR215048">
    <property type="protein sequence ID" value="VEU80095.1"/>
    <property type="molecule type" value="Genomic_DNA"/>
</dbReference>
<evidence type="ECO:0000256" key="10">
    <source>
        <dbReference type="HAMAP-Rule" id="MF_01331"/>
    </source>
</evidence>
<dbReference type="GO" id="GO:0003735">
    <property type="term" value="F:structural constituent of ribosome"/>
    <property type="evidence" value="ECO:0007669"/>
    <property type="project" value="InterPro"/>
</dbReference>
<proteinExistence type="inferred from homology"/>
<dbReference type="GO" id="GO:0006412">
    <property type="term" value="P:translation"/>
    <property type="evidence" value="ECO:0007669"/>
    <property type="project" value="UniProtKB-UniRule"/>
</dbReference>
<dbReference type="CDD" id="cd00336">
    <property type="entry name" value="Ribosomal_L22"/>
    <property type="match status" value="1"/>
</dbReference>
<accession>A0A449BCD6</accession>
<dbReference type="PANTHER" id="PTHR13501">
    <property type="entry name" value="CHLOROPLAST 50S RIBOSOMAL PROTEIN L22-RELATED"/>
    <property type="match status" value="1"/>
</dbReference>
<dbReference type="PANTHER" id="PTHR13501:SF8">
    <property type="entry name" value="LARGE RIBOSOMAL SUBUNIT PROTEIN UL22M"/>
    <property type="match status" value="1"/>
</dbReference>
<keyword evidence="15" id="KW-1185">Reference proteome</keyword>
<evidence type="ECO:0000256" key="3">
    <source>
        <dbReference type="ARBA" id="ARBA00011838"/>
    </source>
</evidence>
<evidence type="ECO:0000256" key="8">
    <source>
        <dbReference type="ARBA" id="ARBA00025084"/>
    </source>
</evidence>
<keyword evidence="6 10" id="KW-0689">Ribosomal protein</keyword>
<dbReference type="Pfam" id="PF00237">
    <property type="entry name" value="Ribosomal_L22"/>
    <property type="match status" value="1"/>
</dbReference>
<evidence type="ECO:0000256" key="13">
    <source>
        <dbReference type="RuleBase" id="RU004008"/>
    </source>
</evidence>
<evidence type="ECO:0000256" key="2">
    <source>
        <dbReference type="ARBA" id="ARBA00009451"/>
    </source>
</evidence>
<dbReference type="GO" id="GO:0022625">
    <property type="term" value="C:cytosolic large ribosomal subunit"/>
    <property type="evidence" value="ECO:0007669"/>
    <property type="project" value="TreeGrafter"/>
</dbReference>
<gene>
    <name evidence="10 14" type="primary">rplV</name>
    <name evidence="14" type="ORF">NCTC10138_00451</name>
</gene>
<evidence type="ECO:0000256" key="12">
    <source>
        <dbReference type="RuleBase" id="RU004006"/>
    </source>
</evidence>
<dbReference type="NCBIfam" id="TIGR01044">
    <property type="entry name" value="rplV_bact"/>
    <property type="match status" value="1"/>
</dbReference>
<dbReference type="InterPro" id="IPR036394">
    <property type="entry name" value="Ribosomal_uL22_sf"/>
</dbReference>
<protein>
    <recommendedName>
        <fullName evidence="9 10">Large ribosomal subunit protein uL22</fullName>
    </recommendedName>
</protein>
<comment type="function">
    <text evidence="1 10">The globular domain of the protein is located near the polypeptide exit tunnel on the outside of the subunit, while an extended beta-hairpin is found that lines the wall of the exit tunnel in the center of the 70S ribosome.</text>
</comment>
<evidence type="ECO:0000256" key="7">
    <source>
        <dbReference type="ARBA" id="ARBA00023274"/>
    </source>
</evidence>
<dbReference type="Gene3D" id="3.90.470.10">
    <property type="entry name" value="Ribosomal protein L22/L17"/>
    <property type="match status" value="1"/>
</dbReference>
<dbReference type="OrthoDB" id="9805969at2"/>
<dbReference type="GO" id="GO:0019843">
    <property type="term" value="F:rRNA binding"/>
    <property type="evidence" value="ECO:0007669"/>
    <property type="project" value="UniProtKB-UniRule"/>
</dbReference>
<keyword evidence="4 10" id="KW-0699">rRNA-binding</keyword>
<comment type="subunit">
    <text evidence="3 10 12">Part of the 50S ribosomal subunit.</text>
</comment>
<dbReference type="Proteomes" id="UP000289841">
    <property type="component" value="Chromosome"/>
</dbReference>
<comment type="function">
    <text evidence="10 13">This protein binds specifically to 23S rRNA; its binding is stimulated by other ribosomal proteins, e.g., L4, L17, and L20. It is important during the early stages of 50S assembly. It makes multiple contacts with different domains of the 23S rRNA in the assembled 50S subunit and ribosome.</text>
</comment>
<evidence type="ECO:0000256" key="4">
    <source>
        <dbReference type="ARBA" id="ARBA00022730"/>
    </source>
</evidence>
<dbReference type="InterPro" id="IPR005727">
    <property type="entry name" value="Ribosomal_uL22_bac/chlpt-type"/>
</dbReference>
<evidence type="ECO:0000256" key="5">
    <source>
        <dbReference type="ARBA" id="ARBA00022884"/>
    </source>
</evidence>
<evidence type="ECO:0000256" key="11">
    <source>
        <dbReference type="RuleBase" id="RU004005"/>
    </source>
</evidence>